<proteinExistence type="inferred from homology"/>
<feature type="transmembrane region" description="Helical" evidence="17">
    <location>
        <begin position="1509"/>
        <end position="1528"/>
    </location>
</feature>
<evidence type="ECO:0000259" key="18">
    <source>
        <dbReference type="Pfam" id="PF00520"/>
    </source>
</evidence>
<keyword evidence="3 15" id="KW-0109">Calcium transport</keyword>
<feature type="region of interest" description="Disordered" evidence="16">
    <location>
        <begin position="2106"/>
        <end position="2150"/>
    </location>
</feature>
<feature type="region of interest" description="Disordered" evidence="16">
    <location>
        <begin position="890"/>
        <end position="919"/>
    </location>
</feature>
<reference evidence="19 20" key="1">
    <citation type="journal article" date="2023" name="Commun. Biol.">
        <title>Reorganization of the ancestral sex-determining regions during the evolution of trioecy in Pleodorina starrii.</title>
        <authorList>
            <person name="Takahashi K."/>
            <person name="Suzuki S."/>
            <person name="Kawai-Toyooka H."/>
            <person name="Yamamoto K."/>
            <person name="Hamaji T."/>
            <person name="Ootsuki R."/>
            <person name="Yamaguchi H."/>
            <person name="Kawachi M."/>
            <person name="Higashiyama T."/>
            <person name="Nozaki H."/>
        </authorList>
    </citation>
    <scope>NUCLEOTIDE SEQUENCE [LARGE SCALE GENOMIC DNA]</scope>
    <source>
        <strain evidence="19 20">NIES-4479</strain>
    </source>
</reference>
<feature type="domain" description="Ion transport" evidence="18">
    <location>
        <begin position="1635"/>
        <end position="1935"/>
    </location>
</feature>
<feature type="transmembrane region" description="Helical" evidence="17">
    <location>
        <begin position="1548"/>
        <end position="1570"/>
    </location>
</feature>
<evidence type="ECO:0000256" key="11">
    <source>
        <dbReference type="ARBA" id="ARBA00023136"/>
    </source>
</evidence>
<feature type="transmembrane region" description="Helical" evidence="17">
    <location>
        <begin position="95"/>
        <end position="116"/>
    </location>
</feature>
<keyword evidence="8 15" id="KW-0851">Voltage-gated channel</keyword>
<dbReference type="FunFam" id="1.20.120.350:FF:000095">
    <property type="entry name" value="Voltage-gated Ca2+ channel, alpha subunit"/>
    <property type="match status" value="1"/>
</dbReference>
<comment type="caution">
    <text evidence="19">The sequence shown here is derived from an EMBL/GenBank/DDBJ whole genome shotgun (WGS) entry which is preliminary data.</text>
</comment>
<dbReference type="SUPFAM" id="SSF81324">
    <property type="entry name" value="Voltage-gated potassium channels"/>
    <property type="match status" value="4"/>
</dbReference>
<feature type="transmembrane region" description="Helical" evidence="17">
    <location>
        <begin position="1351"/>
        <end position="1373"/>
    </location>
</feature>
<organism evidence="19 20">
    <name type="scientific">Pleodorina starrii</name>
    <dbReference type="NCBI Taxonomy" id="330485"/>
    <lineage>
        <taxon>Eukaryota</taxon>
        <taxon>Viridiplantae</taxon>
        <taxon>Chlorophyta</taxon>
        <taxon>core chlorophytes</taxon>
        <taxon>Chlorophyceae</taxon>
        <taxon>CS clade</taxon>
        <taxon>Chlamydomonadales</taxon>
        <taxon>Volvocaceae</taxon>
        <taxon>Pleodorina</taxon>
    </lineage>
</organism>
<protein>
    <submittedName>
        <fullName evidence="19">Caveolin-2</fullName>
    </submittedName>
</protein>
<feature type="transmembrane region" description="Helical" evidence="17">
    <location>
        <begin position="1902"/>
        <end position="1926"/>
    </location>
</feature>
<evidence type="ECO:0000256" key="7">
    <source>
        <dbReference type="ARBA" id="ARBA00022837"/>
    </source>
</evidence>
<keyword evidence="10" id="KW-0406">Ion transport</keyword>
<feature type="transmembrane region" description="Helical" evidence="17">
    <location>
        <begin position="1761"/>
        <end position="1785"/>
    </location>
</feature>
<evidence type="ECO:0000256" key="14">
    <source>
        <dbReference type="PIRSR" id="PIRSR602077-1"/>
    </source>
</evidence>
<gene>
    <name evidence="19" type="primary">PLEST011106</name>
    <name evidence="19" type="ORF">PLESTB_001854700</name>
</gene>
<feature type="compositionally biased region" description="Basic residues" evidence="16">
    <location>
        <begin position="2110"/>
        <end position="2119"/>
    </location>
</feature>
<dbReference type="GO" id="GO:0005891">
    <property type="term" value="C:voltage-gated calcium channel complex"/>
    <property type="evidence" value="ECO:0007669"/>
    <property type="project" value="InterPro"/>
</dbReference>
<dbReference type="Proteomes" id="UP001165080">
    <property type="component" value="Unassembled WGS sequence"/>
</dbReference>
<feature type="region of interest" description="Disordered" evidence="16">
    <location>
        <begin position="1017"/>
        <end position="1090"/>
    </location>
</feature>
<evidence type="ECO:0000256" key="12">
    <source>
        <dbReference type="ARBA" id="ARBA00023180"/>
    </source>
</evidence>
<evidence type="ECO:0000256" key="16">
    <source>
        <dbReference type="SAM" id="MobiDB-lite"/>
    </source>
</evidence>
<comment type="subcellular location">
    <subcellularLocation>
        <location evidence="1 15">Membrane</location>
        <topology evidence="1 15">Multi-pass membrane protein</topology>
    </subcellularLocation>
</comment>
<dbReference type="InterPro" id="IPR027359">
    <property type="entry name" value="Volt_channel_dom_sf"/>
</dbReference>
<feature type="transmembrane region" description="Helical" evidence="17">
    <location>
        <begin position="526"/>
        <end position="548"/>
    </location>
</feature>
<evidence type="ECO:0000256" key="17">
    <source>
        <dbReference type="SAM" id="Phobius"/>
    </source>
</evidence>
<evidence type="ECO:0000256" key="8">
    <source>
        <dbReference type="ARBA" id="ARBA00022882"/>
    </source>
</evidence>
<feature type="transmembrane region" description="Helical" evidence="17">
    <location>
        <begin position="1418"/>
        <end position="1437"/>
    </location>
</feature>
<dbReference type="GO" id="GO:0008331">
    <property type="term" value="F:high voltage-gated calcium channel activity"/>
    <property type="evidence" value="ECO:0007669"/>
    <property type="project" value="TreeGrafter"/>
</dbReference>
<dbReference type="PRINTS" id="PR00167">
    <property type="entry name" value="CACHANNEL"/>
</dbReference>
<dbReference type="GO" id="GO:0046872">
    <property type="term" value="F:metal ion binding"/>
    <property type="evidence" value="ECO:0007669"/>
    <property type="project" value="UniProtKB-KW"/>
</dbReference>
<feature type="region of interest" description="Disordered" evidence="16">
    <location>
        <begin position="2168"/>
        <end position="2190"/>
    </location>
</feature>
<feature type="transmembrane region" description="Helical" evidence="17">
    <location>
        <begin position="1278"/>
        <end position="1297"/>
    </location>
</feature>
<keyword evidence="13" id="KW-0407">Ion channel</keyword>
<dbReference type="InterPro" id="IPR002077">
    <property type="entry name" value="VDCCAlpha1"/>
</dbReference>
<evidence type="ECO:0000256" key="3">
    <source>
        <dbReference type="ARBA" id="ARBA00022568"/>
    </source>
</evidence>
<feature type="transmembrane region" description="Helical" evidence="17">
    <location>
        <begin position="1394"/>
        <end position="1412"/>
    </location>
</feature>
<accession>A0A9W6C0X7</accession>
<feature type="transmembrane region" description="Helical" evidence="17">
    <location>
        <begin position="47"/>
        <end position="75"/>
    </location>
</feature>
<dbReference type="PROSITE" id="PS50096">
    <property type="entry name" value="IQ"/>
    <property type="match status" value="1"/>
</dbReference>
<evidence type="ECO:0000256" key="10">
    <source>
        <dbReference type="ARBA" id="ARBA00023065"/>
    </source>
</evidence>
<dbReference type="EMBL" id="BRXU01000059">
    <property type="protein sequence ID" value="GLC62201.1"/>
    <property type="molecule type" value="Genomic_DNA"/>
</dbReference>
<feature type="transmembrane region" description="Helical" evidence="17">
    <location>
        <begin position="185"/>
        <end position="208"/>
    </location>
</feature>
<keyword evidence="14" id="KW-0479">Metal-binding</keyword>
<evidence type="ECO:0000256" key="9">
    <source>
        <dbReference type="ARBA" id="ARBA00022989"/>
    </source>
</evidence>
<feature type="transmembrane region" description="Helical" evidence="17">
    <location>
        <begin position="495"/>
        <end position="514"/>
    </location>
</feature>
<keyword evidence="20" id="KW-1185">Reference proteome</keyword>
<feature type="transmembrane region" description="Helical" evidence="17">
    <location>
        <begin position="465"/>
        <end position="483"/>
    </location>
</feature>
<dbReference type="GO" id="GO:0098703">
    <property type="term" value="P:calcium ion import across plasma membrane"/>
    <property type="evidence" value="ECO:0007669"/>
    <property type="project" value="TreeGrafter"/>
</dbReference>
<feature type="domain" description="Ion transport" evidence="18">
    <location>
        <begin position="462"/>
        <end position="779"/>
    </location>
</feature>
<dbReference type="Pfam" id="PF00520">
    <property type="entry name" value="Ion_trans"/>
    <property type="match status" value="4"/>
</dbReference>
<feature type="region of interest" description="Disordered" evidence="16">
    <location>
        <begin position="1176"/>
        <end position="1211"/>
    </location>
</feature>
<dbReference type="InterPro" id="IPR050599">
    <property type="entry name" value="VDCC_alpha-1_subunit"/>
</dbReference>
<keyword evidence="11 17" id="KW-0472">Membrane</keyword>
<evidence type="ECO:0000256" key="13">
    <source>
        <dbReference type="ARBA" id="ARBA00023303"/>
    </source>
</evidence>
<dbReference type="FunFam" id="1.20.120.350:FF:000009">
    <property type="entry name" value="Voltage-dependent T-type calcium channel subunit alpha"/>
    <property type="match status" value="1"/>
</dbReference>
<feature type="domain" description="Ion transport" evidence="18">
    <location>
        <begin position="1278"/>
        <end position="1583"/>
    </location>
</feature>
<evidence type="ECO:0000256" key="4">
    <source>
        <dbReference type="ARBA" id="ARBA00022673"/>
    </source>
</evidence>
<feature type="compositionally biased region" description="Basic residues" evidence="16">
    <location>
        <begin position="1185"/>
        <end position="1194"/>
    </location>
</feature>
<dbReference type="FunFam" id="1.20.120.350:FF:000068">
    <property type="entry name" value="Sodium channel protein"/>
    <property type="match status" value="1"/>
</dbReference>
<dbReference type="Gene3D" id="1.10.287.70">
    <property type="match status" value="4"/>
</dbReference>
<keyword evidence="5 17" id="KW-0812">Transmembrane</keyword>
<dbReference type="Gene3D" id="1.10.238.10">
    <property type="entry name" value="EF-hand"/>
    <property type="match status" value="1"/>
</dbReference>
<feature type="compositionally biased region" description="Low complexity" evidence="16">
    <location>
        <begin position="2120"/>
        <end position="2130"/>
    </location>
</feature>
<dbReference type="PANTHER" id="PTHR45628:SF7">
    <property type="entry name" value="VOLTAGE-DEPENDENT CALCIUM CHANNEL TYPE A SUBUNIT ALPHA-1"/>
    <property type="match status" value="1"/>
</dbReference>
<feature type="compositionally biased region" description="Pro residues" evidence="16">
    <location>
        <begin position="1061"/>
        <end position="1083"/>
    </location>
</feature>
<comment type="similarity">
    <text evidence="15">Belongs to the calcium channel alpha-1 subunit (TC 1.A.1.11) family.</text>
</comment>
<keyword evidence="7 14" id="KW-0106">Calcium</keyword>
<evidence type="ECO:0000256" key="5">
    <source>
        <dbReference type="ARBA" id="ARBA00022692"/>
    </source>
</evidence>
<feature type="transmembrane region" description="Helical" evidence="17">
    <location>
        <begin position="1317"/>
        <end position="1339"/>
    </location>
</feature>
<feature type="transmembrane region" description="Helical" evidence="17">
    <location>
        <begin position="1663"/>
        <end position="1686"/>
    </location>
</feature>
<feature type="compositionally biased region" description="Polar residues" evidence="16">
    <location>
        <begin position="2138"/>
        <end position="2150"/>
    </location>
</feature>
<dbReference type="Gene3D" id="1.20.120.350">
    <property type="entry name" value="Voltage-gated potassium channels. Chain C"/>
    <property type="match status" value="4"/>
</dbReference>
<keyword evidence="9 17" id="KW-1133">Transmembrane helix</keyword>
<evidence type="ECO:0000256" key="15">
    <source>
        <dbReference type="RuleBase" id="RU003808"/>
    </source>
</evidence>
<feature type="transmembrane region" description="Helical" evidence="17">
    <location>
        <begin position="585"/>
        <end position="605"/>
    </location>
</feature>
<sequence>MAESLGVLVAKDDGREHRTTSRYELLAAAYPDKSCLVFSKNSSLRKYCILIISSGIFDKFIFFVILCNCVTLALSSGRQDFDSTRLGKALAILDYVYIGVFTWEMILKVISMGFVLRKGTYLRDGWNVLDCLVVVMGYASLLSPSNLTAIRAFRAMRPLRAINRVKAMKVLVNTMIGSLPLLLDVFLLCAFTFFIFSLVAVQLFAGALRYRCGSPDFSGSYVVADGAGGGDGPDALQQQQQLLANVSYVVAEEQAEGMCSGPLSSEVAWYLVNGTPTAVPGSGYAGRVCDDGMYCTLYGNPVGGLLSYDTILWSWLTVFQHITLSGWSDVMYMVMDAVNYWVWTFYVALIIFGAFFMVNLALAVLALKFSADSRVENKAKEEQRAAAKEAAGWAQGAEGVEAQEAAAAGLGCIRSPTLLMEALKARRQKLAEDEDEPATGSPPPDGLGTLRQLAWRVAVSRSLELTTAALILVNTAVMCVNWYGMPYKVEDVTNFINYGLTGYFALEVAVRITAFGARFFVSGMNLFDFLVVVVSVVEVVMDLIPSVAGLGPLSVLRAFRLLRVFRLARSWRELNAIISGMFKSVQASISLVVLTVLFLFVAALIGMQVFGYKFMFCDYVEGASAVCPPGQEVWGECPNYFYCYLPCAADQYGSWIDAPGSFYNDLAYCDRFCASADAAAAATTNASSAAVAVTAAAGCEYLAMVGKSQVPRAQFDNMLWGLYTVFQVLTGENWNDVMYDAMRTVSPWASLYFVGVILIGNYLVFNLFIAILLDNLDLKVQEANTAAASAAGADSGAGGDNSNRKGSRRPLSAAALAPLQLDGSGDTGGVAGTGSGCDGSGGGVGDDSAAAADGGGGEGTSARLVLKAPAFHGAGWGPESAEPQLGTAAAAGNDAAATHPGGKPGRLRPEAWSGGRQQGGVVCGVNGSGVVVPERELDGSPVREGFDGTAELHLPLPPAPALSSAAAADAAAFGCRPSVALLFAAEPAALGSAPAKPAAAAVRGRSPSAAVLLLPPEEPVSRSGAGPVAESVEAQAASGASGERTAVDQQHCNGARTVAVPQPPPPPEPSPPTCTVPRDPSPSSPSLAPCSLPAAEPVGVHAPALQAGPIAAAAAAAAAASKASPRTGSSSCSDSAVLLPVRPPCVVTAGADRGKVSFSEQQQLQLASALSSLSQCEQQQQQQQQHHHHHRRQQQHHEIPRTPLRGPSPSFLSRNAFREVLKRVPSLRASRRVAATAAAARIAPDGPPWQDVLRGRSLLLLGPENRIRCFAAAVVHNWWFESAILVFILASCVCLVLDSPSLDPTSRLSTALQSMDYVFTAVFTVEAGLKIVTFGFAFTGPHAYIRSGWNVLDLAIVLLGWALLIVKQVGMAATENVKVLRVLRALRALRPLRAVHGFPGLKVVVNTLFAVLPSMVHVALVCVFFYLIFAILAVNLFKGKLYNCIDAASGERIDPFYVLPAGEKLTRSWCEAGSHTISQSAYYSALNVSMPEYSIQTQWVNPTANFDNVGTAMLTLFQVATLSLWVDITFSAVDATGVDQQPLENHSPWVVLLFILFIVVCTFFVLNLFVGVTLDKFAEMQQLAQDVPSAFLTPQQQSWVDTQRLLLRAEAGVRPPPPRPRGQLRGALYTLASSRAFEVLMLGVILANVAFMAMVHWDMGAGWQAVMSNSNLVFTCIFVAEAALKLTAFGPRHYFRDGWNCFDFFVVVVSVASVVLDFSNTHAISFMPVLRVLRVVRVIRLIRHARGMQKLVRTLITSLPALTNVGGVMLIFFFVFAVIGVNLFAGIKQGEALDGHANFDNFPNAMLLLFRMLTGEGWDAVMQDCMRMDGCVLVLQDINVTLPDSASAATTTTASTTPEALAAAAAVITLTGGTYLDPSDPLLASLPANATDNQCPLSAVAAIVYFPLFVVLCTFILLQLVIAVLLENLVEEDDSEEEEAARPVPQSVIESFTGAWAAAAAEAAAAGELGSGRGRGRRRRGLLPVGRLPGVLVESEPPLGARGSANPRQEVHQRLLRMRVPLYEGNQVSFIEVLHALTGSLCGTDLPAPVLENMQRKLSKRLPQDEPHVMYTAAHYHAATTVAAAVRGFVLRHQFGEKVAAFDAKEEQRRLRRQNKRRPQQQPQPQQQQPQPQPAAAGSSSAPTQQPHHATSSSVGWLVWLLGLSRPAPPPPPSTPALAVAAPPRPHPQRSLLSQSLRYLVRLPLAYATSSVVAVIRGFLCHRPAAAVQPAGFVAGDQQQQQQQQLTQPPA</sequence>
<feature type="binding site" evidence="14">
    <location>
        <position position="732"/>
    </location>
    <ligand>
        <name>Ca(2+)</name>
        <dbReference type="ChEBI" id="CHEBI:29108"/>
    </ligand>
</feature>
<feature type="transmembrane region" description="Helical" evidence="17">
    <location>
        <begin position="751"/>
        <end position="773"/>
    </location>
</feature>
<feature type="transmembrane region" description="Helical" evidence="17">
    <location>
        <begin position="340"/>
        <end position="367"/>
    </location>
</feature>
<keyword evidence="6" id="KW-0677">Repeat</keyword>
<feature type="region of interest" description="Disordered" evidence="16">
    <location>
        <begin position="789"/>
        <end position="809"/>
    </location>
</feature>
<evidence type="ECO:0000256" key="1">
    <source>
        <dbReference type="ARBA" id="ARBA00004141"/>
    </source>
</evidence>
<evidence type="ECO:0000256" key="6">
    <source>
        <dbReference type="ARBA" id="ARBA00022737"/>
    </source>
</evidence>
<evidence type="ECO:0000256" key="2">
    <source>
        <dbReference type="ARBA" id="ARBA00022448"/>
    </source>
</evidence>
<evidence type="ECO:0000313" key="20">
    <source>
        <dbReference type="Proteomes" id="UP001165080"/>
    </source>
</evidence>
<keyword evidence="2" id="KW-0813">Transport</keyword>
<feature type="domain" description="Ion transport" evidence="18">
    <location>
        <begin position="56"/>
        <end position="370"/>
    </location>
</feature>
<feature type="transmembrane region" description="Helical" evidence="17">
    <location>
        <begin position="1698"/>
        <end position="1716"/>
    </location>
</feature>
<keyword evidence="4 15" id="KW-0107">Calcium channel</keyword>
<name>A0A9W6C0X7_9CHLO</name>
<feature type="transmembrane region" description="Helical" evidence="17">
    <location>
        <begin position="128"/>
        <end position="150"/>
    </location>
</feature>
<feature type="transmembrane region" description="Helical" evidence="17">
    <location>
        <begin position="1639"/>
        <end position="1657"/>
    </location>
</feature>
<keyword evidence="12" id="KW-0325">Glycoprotein</keyword>
<evidence type="ECO:0000313" key="19">
    <source>
        <dbReference type="EMBL" id="GLC62201.1"/>
    </source>
</evidence>
<dbReference type="InterPro" id="IPR005821">
    <property type="entry name" value="Ion_trans_dom"/>
</dbReference>
<feature type="transmembrane region" description="Helical" evidence="17">
    <location>
        <begin position="310"/>
        <end position="328"/>
    </location>
</feature>
<dbReference type="PANTHER" id="PTHR45628">
    <property type="entry name" value="VOLTAGE-DEPENDENT CALCIUM CHANNEL TYPE A SUBUNIT ALPHA-1"/>
    <property type="match status" value="1"/>
</dbReference>